<protein>
    <recommendedName>
        <fullName evidence="1">N-acetyltransferase domain-containing protein</fullName>
    </recommendedName>
</protein>
<dbReference type="InterPro" id="IPR000182">
    <property type="entry name" value="GNAT_dom"/>
</dbReference>
<sequence length="154" mass="17622">MIIVTKGKGIEKMIHMKQLTTKEEWAESFPVMSELRTELDEETYLQRLEACVRKESYMLFALYEDTAIRALCGALPRVSIHKGEHLWIADLVTTAPCRSKGYGKMLLDYAADWAKKAGFGSVSLSSGLQRKDAHRFYTDKMGFTIESYLFRKPV</sequence>
<reference evidence="2 3" key="1">
    <citation type="journal article" date="2014" name="Syst. Appl. Microbiol.">
        <title>Genomic insights into the taxonomic status of the three subspecies of Bacillus subtilis.</title>
        <authorList>
            <person name="Yi H."/>
            <person name="Chun J."/>
            <person name="Cha C.J."/>
        </authorList>
    </citation>
    <scope>NUCLEOTIDE SEQUENCE [LARGE SCALE GENOMIC DNA]</scope>
    <source>
        <strain evidence="2 3">KCTC 13429</strain>
    </source>
</reference>
<evidence type="ECO:0000313" key="3">
    <source>
        <dbReference type="Proteomes" id="UP000011182"/>
    </source>
</evidence>
<dbReference type="EMBL" id="AMXN01000004">
    <property type="protein sequence ID" value="ELS61236.1"/>
    <property type="molecule type" value="Genomic_DNA"/>
</dbReference>
<gene>
    <name evidence="2" type="ORF">BSI_26980</name>
</gene>
<dbReference type="InterPro" id="IPR016181">
    <property type="entry name" value="Acyl_CoA_acyltransferase"/>
</dbReference>
<name>A0A9W5LIE1_9BACI</name>
<dbReference type="SUPFAM" id="SSF55729">
    <property type="entry name" value="Acyl-CoA N-acyltransferases (Nat)"/>
    <property type="match status" value="1"/>
</dbReference>
<proteinExistence type="predicted"/>
<comment type="caution">
    <text evidence="2">The sequence shown here is derived from an EMBL/GenBank/DDBJ whole genome shotgun (WGS) entry which is preliminary data.</text>
</comment>
<dbReference type="PROSITE" id="PS51186">
    <property type="entry name" value="GNAT"/>
    <property type="match status" value="1"/>
</dbReference>
<dbReference type="GO" id="GO:0016747">
    <property type="term" value="F:acyltransferase activity, transferring groups other than amino-acyl groups"/>
    <property type="evidence" value="ECO:0007669"/>
    <property type="project" value="InterPro"/>
</dbReference>
<dbReference type="Gene3D" id="3.40.630.30">
    <property type="match status" value="1"/>
</dbReference>
<accession>A0A9W5LIE1</accession>
<dbReference type="CDD" id="cd04301">
    <property type="entry name" value="NAT_SF"/>
    <property type="match status" value="1"/>
</dbReference>
<dbReference type="Proteomes" id="UP000011182">
    <property type="component" value="Unassembled WGS sequence"/>
</dbReference>
<evidence type="ECO:0000259" key="1">
    <source>
        <dbReference type="PROSITE" id="PS51186"/>
    </source>
</evidence>
<evidence type="ECO:0000313" key="2">
    <source>
        <dbReference type="EMBL" id="ELS61236.1"/>
    </source>
</evidence>
<dbReference type="Pfam" id="PF00583">
    <property type="entry name" value="Acetyltransf_1"/>
    <property type="match status" value="1"/>
</dbReference>
<keyword evidence="3" id="KW-1185">Reference proteome</keyword>
<dbReference type="AlphaFoldDB" id="A0A9W5LIE1"/>
<organism evidence="2 3">
    <name type="scientific">Bacillus inaquosorum KCTC 13429</name>
    <dbReference type="NCBI Taxonomy" id="1236548"/>
    <lineage>
        <taxon>Bacteria</taxon>
        <taxon>Bacillati</taxon>
        <taxon>Bacillota</taxon>
        <taxon>Bacilli</taxon>
        <taxon>Bacillales</taxon>
        <taxon>Bacillaceae</taxon>
        <taxon>Bacillus</taxon>
    </lineage>
</organism>
<feature type="domain" description="N-acetyltransferase" evidence="1">
    <location>
        <begin position="14"/>
        <end position="154"/>
    </location>
</feature>